<dbReference type="Gene3D" id="3.40.80.10">
    <property type="entry name" value="Peptidoglycan recognition protein-like"/>
    <property type="match status" value="1"/>
</dbReference>
<dbReference type="KEGG" id="foc:113212155"/>
<comment type="similarity">
    <text evidence="1">Belongs to the N-acetylmuramoyl-L-alanine amidase 2 family.</text>
</comment>
<sequence length="411" mass="43961">MVANDVCGTVSVGDTTLVQEDAHTQVVATPGNTRAVRDVVVSSRGSLDSGLAIARYDDDENDASSDSASSGGSVAPWSSEGSSGSEMVVADITITDGSANIGIFKNYVNVFMCEGKGEQLTGFPGAEGLPTAALKNAQVKVQAAAPVPAGPCALQDTDKKGREVDQTAKCRGPVDACWNNLNKVLRWPWSIVPSAAVSVAILVVIYFTLLSPPQSNSSDPTDPIILPNGIQYASRKVWKAVPPKRKMPGLTLPSTAVIIHHTATSACYTTKVCIDMVAAMQRYQMDVEGARRDWADIGYNFLVGGDGVVYEGRGWEHAGGHFEKEIWSPQTVGIAVIGDFTETLPPENQLQQLRKFVAWATTVGKVASDYKLYGVCQLKATKSPGLLLMARLRTWPHWDSFVAKPNVSCTE</sequence>
<dbReference type="GO" id="GO:0008745">
    <property type="term" value="F:N-acetylmuramoyl-L-alanine amidase activity"/>
    <property type="evidence" value="ECO:0007669"/>
    <property type="project" value="InterPro"/>
</dbReference>
<reference evidence="9" key="1">
    <citation type="submission" date="2025-08" db="UniProtKB">
        <authorList>
            <consortium name="RefSeq"/>
        </authorList>
    </citation>
    <scope>IDENTIFICATION</scope>
    <source>
        <tissue evidence="9">Whole organism</tissue>
    </source>
</reference>
<dbReference type="GO" id="GO:0008270">
    <property type="term" value="F:zinc ion binding"/>
    <property type="evidence" value="ECO:0007669"/>
    <property type="project" value="InterPro"/>
</dbReference>
<evidence type="ECO:0000259" key="6">
    <source>
        <dbReference type="SMART" id="SM00644"/>
    </source>
</evidence>
<dbReference type="SMART" id="SM00644">
    <property type="entry name" value="Ami_2"/>
    <property type="match status" value="1"/>
</dbReference>
<organism evidence="8 9">
    <name type="scientific">Frankliniella occidentalis</name>
    <name type="common">Western flower thrips</name>
    <name type="synonym">Euthrips occidentalis</name>
    <dbReference type="NCBI Taxonomy" id="133901"/>
    <lineage>
        <taxon>Eukaryota</taxon>
        <taxon>Metazoa</taxon>
        <taxon>Ecdysozoa</taxon>
        <taxon>Arthropoda</taxon>
        <taxon>Hexapoda</taxon>
        <taxon>Insecta</taxon>
        <taxon>Pterygota</taxon>
        <taxon>Neoptera</taxon>
        <taxon>Paraneoptera</taxon>
        <taxon>Thysanoptera</taxon>
        <taxon>Terebrantia</taxon>
        <taxon>Thripoidea</taxon>
        <taxon>Thripidae</taxon>
        <taxon>Frankliniella</taxon>
    </lineage>
</organism>
<feature type="compositionally biased region" description="Low complexity" evidence="4">
    <location>
        <begin position="64"/>
        <end position="83"/>
    </location>
</feature>
<dbReference type="SUPFAM" id="SSF55846">
    <property type="entry name" value="N-acetylmuramoyl-L-alanine amidase-like"/>
    <property type="match status" value="1"/>
</dbReference>
<dbReference type="SMART" id="SM00701">
    <property type="entry name" value="PGRP"/>
    <property type="match status" value="1"/>
</dbReference>
<name>A0A6J1SZ57_FRAOC</name>
<keyword evidence="5" id="KW-1133">Transmembrane helix</keyword>
<accession>A0A6J1SZ57</accession>
<dbReference type="FunFam" id="3.40.80.10:FF:000001">
    <property type="entry name" value="Peptidoglycan recognition protein 1"/>
    <property type="match status" value="1"/>
</dbReference>
<dbReference type="RefSeq" id="XP_026286544.1">
    <property type="nucleotide sequence ID" value="XM_026430759.2"/>
</dbReference>
<dbReference type="InterPro" id="IPR002502">
    <property type="entry name" value="Amidase_domain"/>
</dbReference>
<keyword evidence="8" id="KW-1185">Reference proteome</keyword>
<evidence type="ECO:0000256" key="3">
    <source>
        <dbReference type="ARBA" id="ARBA00022859"/>
    </source>
</evidence>
<gene>
    <name evidence="9" type="primary">LOC113212155</name>
</gene>
<dbReference type="CDD" id="cd06583">
    <property type="entry name" value="PGRP"/>
    <property type="match status" value="1"/>
</dbReference>
<evidence type="ECO:0000256" key="4">
    <source>
        <dbReference type="SAM" id="MobiDB-lite"/>
    </source>
</evidence>
<evidence type="ECO:0000256" key="1">
    <source>
        <dbReference type="ARBA" id="ARBA00007553"/>
    </source>
</evidence>
<dbReference type="GO" id="GO:0045087">
    <property type="term" value="P:innate immune response"/>
    <property type="evidence" value="ECO:0007669"/>
    <property type="project" value="UniProtKB-KW"/>
</dbReference>
<feature type="domain" description="Peptidoglycan recognition protein family" evidence="7">
    <location>
        <begin position="230"/>
        <end position="379"/>
    </location>
</feature>
<keyword evidence="3" id="KW-0391">Immunity</keyword>
<keyword evidence="5" id="KW-0472">Membrane</keyword>
<keyword evidence="5" id="KW-0812">Transmembrane</keyword>
<evidence type="ECO:0000259" key="7">
    <source>
        <dbReference type="SMART" id="SM00701"/>
    </source>
</evidence>
<keyword evidence="2" id="KW-0399">Innate immunity</keyword>
<proteinExistence type="inferred from homology"/>
<evidence type="ECO:0000256" key="2">
    <source>
        <dbReference type="ARBA" id="ARBA00022588"/>
    </source>
</evidence>
<dbReference type="GeneID" id="113212155"/>
<dbReference type="Proteomes" id="UP000504606">
    <property type="component" value="Unplaced"/>
</dbReference>
<dbReference type="Pfam" id="PF01510">
    <property type="entry name" value="Amidase_2"/>
    <property type="match status" value="1"/>
</dbReference>
<feature type="region of interest" description="Disordered" evidence="4">
    <location>
        <begin position="57"/>
        <end position="83"/>
    </location>
</feature>
<evidence type="ECO:0000313" key="8">
    <source>
        <dbReference type="Proteomes" id="UP000504606"/>
    </source>
</evidence>
<dbReference type="InterPro" id="IPR015510">
    <property type="entry name" value="PGRP"/>
</dbReference>
<dbReference type="AlphaFoldDB" id="A0A6J1SZ57"/>
<dbReference type="InterPro" id="IPR036505">
    <property type="entry name" value="Amidase/PGRP_sf"/>
</dbReference>
<evidence type="ECO:0000256" key="5">
    <source>
        <dbReference type="SAM" id="Phobius"/>
    </source>
</evidence>
<dbReference type="GO" id="GO:0009253">
    <property type="term" value="P:peptidoglycan catabolic process"/>
    <property type="evidence" value="ECO:0007669"/>
    <property type="project" value="InterPro"/>
</dbReference>
<protein>
    <submittedName>
        <fullName evidence="9">Uncharacterized protein LOC113212155</fullName>
    </submittedName>
</protein>
<dbReference type="OrthoDB" id="10001926at2759"/>
<dbReference type="InterPro" id="IPR006619">
    <property type="entry name" value="PGRP_domain_met/bac"/>
</dbReference>
<dbReference type="PANTHER" id="PTHR11022:SF75">
    <property type="entry name" value="PEPTIDOGLYCAN-RECOGNITION PROTEIN SB1-RELATED"/>
    <property type="match status" value="1"/>
</dbReference>
<evidence type="ECO:0000313" key="9">
    <source>
        <dbReference type="RefSeq" id="XP_026286544.1"/>
    </source>
</evidence>
<dbReference type="PANTHER" id="PTHR11022">
    <property type="entry name" value="PEPTIDOGLYCAN RECOGNITION PROTEIN"/>
    <property type="match status" value="1"/>
</dbReference>
<feature type="transmembrane region" description="Helical" evidence="5">
    <location>
        <begin position="187"/>
        <end position="209"/>
    </location>
</feature>
<feature type="domain" description="N-acetylmuramoyl-L-alanine amidase" evidence="6">
    <location>
        <begin position="242"/>
        <end position="385"/>
    </location>
</feature>